<comment type="caution">
    <text evidence="2">The sequence shown here is derived from an EMBL/GenBank/DDBJ whole genome shotgun (WGS) entry which is preliminary data.</text>
</comment>
<dbReference type="AlphaFoldDB" id="A0A9X2VXL0"/>
<accession>A0A9X2VXL0</accession>
<protein>
    <submittedName>
        <fullName evidence="2">ABC transporter permease</fullName>
    </submittedName>
</protein>
<dbReference type="RefSeq" id="WP_259629995.1">
    <property type="nucleotide sequence ID" value="NZ_JANYMP010000048.1"/>
</dbReference>
<organism evidence="2 3">
    <name type="scientific">Umezawaea endophytica</name>
    <dbReference type="NCBI Taxonomy" id="1654476"/>
    <lineage>
        <taxon>Bacteria</taxon>
        <taxon>Bacillati</taxon>
        <taxon>Actinomycetota</taxon>
        <taxon>Actinomycetes</taxon>
        <taxon>Pseudonocardiales</taxon>
        <taxon>Pseudonocardiaceae</taxon>
        <taxon>Umezawaea</taxon>
    </lineage>
</organism>
<feature type="transmembrane region" description="Helical" evidence="1">
    <location>
        <begin position="99"/>
        <end position="132"/>
    </location>
</feature>
<dbReference type="EMBL" id="JANYMP010000048">
    <property type="protein sequence ID" value="MCS7484549.1"/>
    <property type="molecule type" value="Genomic_DNA"/>
</dbReference>
<keyword evidence="1" id="KW-0812">Transmembrane</keyword>
<keyword evidence="1" id="KW-0472">Membrane</keyword>
<dbReference type="PANTHER" id="PTHR37305:SF1">
    <property type="entry name" value="MEMBRANE PROTEIN"/>
    <property type="match status" value="1"/>
</dbReference>
<dbReference type="Pfam" id="PF12730">
    <property type="entry name" value="ABC2_membrane_4"/>
    <property type="match status" value="1"/>
</dbReference>
<evidence type="ECO:0000256" key="1">
    <source>
        <dbReference type="SAM" id="Phobius"/>
    </source>
</evidence>
<dbReference type="PANTHER" id="PTHR37305">
    <property type="entry name" value="INTEGRAL MEMBRANE PROTEIN-RELATED"/>
    <property type="match status" value="1"/>
</dbReference>
<gene>
    <name evidence="2" type="ORF">NZH93_47635</name>
</gene>
<feature type="transmembrane region" description="Helical" evidence="1">
    <location>
        <begin position="19"/>
        <end position="39"/>
    </location>
</feature>
<feature type="transmembrane region" description="Helical" evidence="1">
    <location>
        <begin position="180"/>
        <end position="201"/>
    </location>
</feature>
<name>A0A9X2VXL0_9PSEU</name>
<keyword evidence="1" id="KW-1133">Transmembrane helix</keyword>
<dbReference type="Proteomes" id="UP001141259">
    <property type="component" value="Unassembled WGS sequence"/>
</dbReference>
<feature type="transmembrane region" description="Helical" evidence="1">
    <location>
        <begin position="59"/>
        <end position="79"/>
    </location>
</feature>
<evidence type="ECO:0000313" key="3">
    <source>
        <dbReference type="Proteomes" id="UP001141259"/>
    </source>
</evidence>
<proteinExistence type="predicted"/>
<reference evidence="2" key="1">
    <citation type="submission" date="2022-08" db="EMBL/GenBank/DDBJ databases">
        <authorList>
            <person name="Tistechok S."/>
            <person name="Samborskyy M."/>
            <person name="Roman I."/>
        </authorList>
    </citation>
    <scope>NUCLEOTIDE SEQUENCE</scope>
    <source>
        <strain evidence="2">DSM 103496</strain>
    </source>
</reference>
<keyword evidence="3" id="KW-1185">Reference proteome</keyword>
<evidence type="ECO:0000313" key="2">
    <source>
        <dbReference type="EMBL" id="MCS7484549.1"/>
    </source>
</evidence>
<feature type="transmembrane region" description="Helical" evidence="1">
    <location>
        <begin position="230"/>
        <end position="251"/>
    </location>
</feature>
<sequence>MIDVVASEWLKVRTVRSTYYLLLTAVLALAFGGVVSYLMTADYDQSPPELRAAFASADPSVFVMPFTQFAAGVIGALAITSEYTGGMIRTVLVTVPRRVTLLVAKIAVVGGSALALGGVVSFLSYGVGVVIIGDRPAPLAQFATFGDALPSVLANGLSIAVVALVGLGFGMLLRSTAGALTTLCFLMFVVPMVAVFLPAPWNNRLVSVTLLYLTPQFSGSIERAPLTPGWALAVLLAYPVVALVAGAVALVRRDA</sequence>
<feature type="transmembrane region" description="Helical" evidence="1">
    <location>
        <begin position="152"/>
        <end position="173"/>
    </location>
</feature>